<dbReference type="PANTHER" id="PTHR20857">
    <property type="entry name" value="THIAMINE-PHOSPHATE PYROPHOSPHORYLASE"/>
    <property type="match status" value="1"/>
</dbReference>
<gene>
    <name evidence="4" type="ORF">N782_02560</name>
</gene>
<dbReference type="STRING" id="1385514.N782_02560"/>
<protein>
    <submittedName>
        <fullName evidence="4">Transcriptional regulator</fullName>
    </submittedName>
</protein>
<dbReference type="GO" id="GO:0009228">
    <property type="term" value="P:thiamine biosynthetic process"/>
    <property type="evidence" value="ECO:0007669"/>
    <property type="project" value="UniProtKB-KW"/>
</dbReference>
<dbReference type="RefSeq" id="WP_036824279.1">
    <property type="nucleotide sequence ID" value="NZ_AVBF01000094.1"/>
</dbReference>
<feature type="domain" description="Thiamine phosphate synthase/TenI" evidence="3">
    <location>
        <begin position="5"/>
        <end position="179"/>
    </location>
</feature>
<dbReference type="GO" id="GO:0005737">
    <property type="term" value="C:cytoplasm"/>
    <property type="evidence" value="ECO:0007669"/>
    <property type="project" value="TreeGrafter"/>
</dbReference>
<comment type="caution">
    <text evidence="4">The sequence shown here is derived from an EMBL/GenBank/DDBJ whole genome shotgun (WGS) entry which is preliminary data.</text>
</comment>
<dbReference type="EMBL" id="AVBF01000094">
    <property type="protein sequence ID" value="KGP70966.1"/>
    <property type="molecule type" value="Genomic_DNA"/>
</dbReference>
<dbReference type="Gene3D" id="3.20.20.70">
    <property type="entry name" value="Aldolase class I"/>
    <property type="match status" value="1"/>
</dbReference>
<dbReference type="GO" id="GO:0004789">
    <property type="term" value="F:thiamine-phosphate diphosphorylase activity"/>
    <property type="evidence" value="ECO:0007669"/>
    <property type="project" value="TreeGrafter"/>
</dbReference>
<dbReference type="eggNOG" id="COG0352">
    <property type="taxonomic scope" value="Bacteria"/>
</dbReference>
<proteinExistence type="predicted"/>
<evidence type="ECO:0000256" key="1">
    <source>
        <dbReference type="ARBA" id="ARBA00004948"/>
    </source>
</evidence>
<organism evidence="4 5">
    <name type="scientific">Pontibacillus yanchengensis Y32</name>
    <dbReference type="NCBI Taxonomy" id="1385514"/>
    <lineage>
        <taxon>Bacteria</taxon>
        <taxon>Bacillati</taxon>
        <taxon>Bacillota</taxon>
        <taxon>Bacilli</taxon>
        <taxon>Bacillales</taxon>
        <taxon>Bacillaceae</taxon>
        <taxon>Pontibacillus</taxon>
    </lineage>
</organism>
<dbReference type="Proteomes" id="UP000030147">
    <property type="component" value="Unassembled WGS sequence"/>
</dbReference>
<dbReference type="OrthoDB" id="9815348at2"/>
<dbReference type="AlphaFoldDB" id="A0A0A2TA66"/>
<evidence type="ECO:0000259" key="3">
    <source>
        <dbReference type="Pfam" id="PF02581"/>
    </source>
</evidence>
<reference evidence="4 5" key="1">
    <citation type="journal article" date="2015" name="Stand. Genomic Sci.">
        <title>High quality draft genome sequence of the moderately halophilic bacterium Pontibacillus yanchengensis Y32(T) and comparison among Pontibacillus genomes.</title>
        <authorList>
            <person name="Huang J."/>
            <person name="Qiao Z.X."/>
            <person name="Tang J.W."/>
            <person name="Wang G."/>
        </authorList>
    </citation>
    <scope>NUCLEOTIDE SEQUENCE [LARGE SCALE GENOMIC DNA]</scope>
    <source>
        <strain evidence="4 5">Y32</strain>
    </source>
</reference>
<dbReference type="SUPFAM" id="SSF51391">
    <property type="entry name" value="Thiamin phosphate synthase"/>
    <property type="match status" value="1"/>
</dbReference>
<dbReference type="PANTHER" id="PTHR20857:SF22">
    <property type="entry name" value="THIAZOLE TAUTOMERASE"/>
    <property type="match status" value="1"/>
</dbReference>
<sequence length="197" mass="21668">MKFHLITNGNNEKDLTIQILTKVHDDIEVVHIREKNLSAFELVEWIKDMNKAGIPSEKIIINDRADVAVASGVGGVHLTEKSLTPDLVKRTLPDLVVGQSIHSIEGARWAERKGADYVYYGHIYESDSKPNIPPKGTYSLSKVVNNLTIPVIGIGGITPDKVNAIQETGAAGIAILSAIWESNDSKETIKKYLKGWK</sequence>
<keyword evidence="2" id="KW-0784">Thiamine biosynthesis</keyword>
<comment type="pathway">
    <text evidence="1">Cofactor biosynthesis; thiamine diphosphate biosynthesis.</text>
</comment>
<dbReference type="Pfam" id="PF02581">
    <property type="entry name" value="TMP-TENI"/>
    <property type="match status" value="1"/>
</dbReference>
<dbReference type="CDD" id="cd00564">
    <property type="entry name" value="TMP_TenI"/>
    <property type="match status" value="1"/>
</dbReference>
<keyword evidence="5" id="KW-1185">Reference proteome</keyword>
<evidence type="ECO:0000313" key="5">
    <source>
        <dbReference type="Proteomes" id="UP000030147"/>
    </source>
</evidence>
<evidence type="ECO:0000313" key="4">
    <source>
        <dbReference type="EMBL" id="KGP70966.1"/>
    </source>
</evidence>
<dbReference type="InterPro" id="IPR013785">
    <property type="entry name" value="Aldolase_TIM"/>
</dbReference>
<name>A0A0A2TA66_9BACI</name>
<dbReference type="InterPro" id="IPR036206">
    <property type="entry name" value="ThiamineP_synth_sf"/>
</dbReference>
<dbReference type="InterPro" id="IPR022998">
    <property type="entry name" value="ThiamineP_synth_TenI"/>
</dbReference>
<accession>A0A0A2TA66</accession>
<evidence type="ECO:0000256" key="2">
    <source>
        <dbReference type="ARBA" id="ARBA00022977"/>
    </source>
</evidence>